<organism evidence="2 3">
    <name type="scientific">Ranitomeya imitator</name>
    <name type="common">mimic poison frog</name>
    <dbReference type="NCBI Taxonomy" id="111125"/>
    <lineage>
        <taxon>Eukaryota</taxon>
        <taxon>Metazoa</taxon>
        <taxon>Chordata</taxon>
        <taxon>Craniata</taxon>
        <taxon>Vertebrata</taxon>
        <taxon>Euteleostomi</taxon>
        <taxon>Amphibia</taxon>
        <taxon>Batrachia</taxon>
        <taxon>Anura</taxon>
        <taxon>Neobatrachia</taxon>
        <taxon>Hyloidea</taxon>
        <taxon>Dendrobatidae</taxon>
        <taxon>Dendrobatinae</taxon>
        <taxon>Ranitomeya</taxon>
    </lineage>
</organism>
<feature type="region of interest" description="Disordered" evidence="1">
    <location>
        <begin position="73"/>
        <end position="152"/>
    </location>
</feature>
<gene>
    <name evidence="2" type="ORF">RIMI_LOCUS10530708</name>
</gene>
<name>A0ABN9LL62_9NEOB</name>
<protein>
    <submittedName>
        <fullName evidence="2">Uncharacterized protein</fullName>
    </submittedName>
</protein>
<evidence type="ECO:0000313" key="2">
    <source>
        <dbReference type="EMBL" id="CAJ0944674.1"/>
    </source>
</evidence>
<proteinExistence type="predicted"/>
<feature type="compositionally biased region" description="Basic residues" evidence="1">
    <location>
        <begin position="125"/>
        <end position="135"/>
    </location>
</feature>
<reference evidence="2" key="1">
    <citation type="submission" date="2023-07" db="EMBL/GenBank/DDBJ databases">
        <authorList>
            <person name="Stuckert A."/>
        </authorList>
    </citation>
    <scope>NUCLEOTIDE SEQUENCE</scope>
</reference>
<evidence type="ECO:0000256" key="1">
    <source>
        <dbReference type="SAM" id="MobiDB-lite"/>
    </source>
</evidence>
<evidence type="ECO:0000313" key="3">
    <source>
        <dbReference type="Proteomes" id="UP001176940"/>
    </source>
</evidence>
<dbReference type="EMBL" id="CAUEEQ010022842">
    <property type="protein sequence ID" value="CAJ0944674.1"/>
    <property type="molecule type" value="Genomic_DNA"/>
</dbReference>
<comment type="caution">
    <text evidence="2">The sequence shown here is derived from an EMBL/GenBank/DDBJ whole genome shotgun (WGS) entry which is preliminary data.</text>
</comment>
<sequence length="165" mass="18361">MSNDDNLYFITSVIICVFSNEKNPFNLEGAVDEMDLHNEMSKPTPEPGLVNGQLGKKSDIMSSIIKYGVKLPYPSPIGDRKTTQETEENTSPKLPPVPKPRKLLINGKPPERSNSSLQREDSINKRKGILKRRSKFQLNGLGKHKDSSECRSAQIGFTNVPYSGS</sequence>
<accession>A0ABN9LL62</accession>
<keyword evidence="3" id="KW-1185">Reference proteome</keyword>
<dbReference type="Proteomes" id="UP001176940">
    <property type="component" value="Unassembled WGS sequence"/>
</dbReference>